<keyword evidence="7" id="KW-1185">Reference proteome</keyword>
<dbReference type="RefSeq" id="WP_284722005.1">
    <property type="nucleotide sequence ID" value="NZ_JARZHI010000147.1"/>
</dbReference>
<dbReference type="Proteomes" id="UP001160301">
    <property type="component" value="Unassembled WGS sequence"/>
</dbReference>
<dbReference type="Gene3D" id="1.10.8.60">
    <property type="match status" value="1"/>
</dbReference>
<evidence type="ECO:0000259" key="4">
    <source>
        <dbReference type="PROSITE" id="PS50006"/>
    </source>
</evidence>
<dbReference type="InterPro" id="IPR002078">
    <property type="entry name" value="Sigma_54_int"/>
</dbReference>
<feature type="compositionally biased region" description="Basic and acidic residues" evidence="3">
    <location>
        <begin position="10"/>
        <end position="23"/>
    </location>
</feature>
<dbReference type="Pfam" id="PF00158">
    <property type="entry name" value="Sigma54_activat"/>
    <property type="match status" value="1"/>
</dbReference>
<feature type="domain" description="FHA" evidence="4">
    <location>
        <begin position="45"/>
        <end position="94"/>
    </location>
</feature>
<accession>A0ABT6PAH8</accession>
<feature type="region of interest" description="Disordered" evidence="3">
    <location>
        <begin position="1"/>
        <end position="23"/>
    </location>
</feature>
<keyword evidence="1" id="KW-0547">Nucleotide-binding</keyword>
<dbReference type="InterPro" id="IPR027417">
    <property type="entry name" value="P-loop_NTPase"/>
</dbReference>
<dbReference type="PANTHER" id="PTHR32071">
    <property type="entry name" value="TRANSCRIPTIONAL REGULATORY PROTEIN"/>
    <property type="match status" value="1"/>
</dbReference>
<proteinExistence type="predicted"/>
<dbReference type="InterPro" id="IPR000253">
    <property type="entry name" value="FHA_dom"/>
</dbReference>
<comment type="caution">
    <text evidence="6">The sequence shown here is derived from an EMBL/GenBank/DDBJ whole genome shotgun (WGS) entry which is preliminary data.</text>
</comment>
<evidence type="ECO:0000256" key="2">
    <source>
        <dbReference type="ARBA" id="ARBA00022840"/>
    </source>
</evidence>
<dbReference type="SUPFAM" id="SSF49879">
    <property type="entry name" value="SMAD/FHA domain"/>
    <property type="match status" value="1"/>
</dbReference>
<dbReference type="CDD" id="cd00060">
    <property type="entry name" value="FHA"/>
    <property type="match status" value="1"/>
</dbReference>
<dbReference type="Pfam" id="PF00498">
    <property type="entry name" value="FHA"/>
    <property type="match status" value="1"/>
</dbReference>
<keyword evidence="2" id="KW-0067">ATP-binding</keyword>
<evidence type="ECO:0000313" key="7">
    <source>
        <dbReference type="Proteomes" id="UP001160301"/>
    </source>
</evidence>
<evidence type="ECO:0000313" key="6">
    <source>
        <dbReference type="EMBL" id="MDI1437639.1"/>
    </source>
</evidence>
<dbReference type="InterPro" id="IPR008984">
    <property type="entry name" value="SMAD_FHA_dom_sf"/>
</dbReference>
<evidence type="ECO:0000256" key="3">
    <source>
        <dbReference type="SAM" id="MobiDB-lite"/>
    </source>
</evidence>
<dbReference type="SMART" id="SM00382">
    <property type="entry name" value="AAA"/>
    <property type="match status" value="1"/>
</dbReference>
<protein>
    <submittedName>
        <fullName evidence="6">Sigma 54-interacting transcriptional regulator</fullName>
    </submittedName>
</protein>
<dbReference type="Gene3D" id="3.40.50.300">
    <property type="entry name" value="P-loop containing nucleotide triphosphate hydrolases"/>
    <property type="match status" value="1"/>
</dbReference>
<dbReference type="SUPFAM" id="SSF52540">
    <property type="entry name" value="P-loop containing nucleoside triphosphate hydrolases"/>
    <property type="match status" value="1"/>
</dbReference>
<dbReference type="PROSITE" id="PS50006">
    <property type="entry name" value="FHA_DOMAIN"/>
    <property type="match status" value="1"/>
</dbReference>
<reference evidence="6 7" key="1">
    <citation type="submission" date="2023-04" db="EMBL/GenBank/DDBJ databases">
        <title>The genome sequence of Polyangium sorediatum DSM14670.</title>
        <authorList>
            <person name="Zhang X."/>
        </authorList>
    </citation>
    <scope>NUCLEOTIDE SEQUENCE [LARGE SCALE GENOMIC DNA]</scope>
    <source>
        <strain evidence="6 7">DSM 14670</strain>
    </source>
</reference>
<evidence type="ECO:0000259" key="5">
    <source>
        <dbReference type="PROSITE" id="PS50045"/>
    </source>
</evidence>
<name>A0ABT6PAH8_9BACT</name>
<gene>
    <name evidence="6" type="ORF">QHF89_49480</name>
</gene>
<dbReference type="EMBL" id="JARZHI010000147">
    <property type="protein sequence ID" value="MDI1437639.1"/>
    <property type="molecule type" value="Genomic_DNA"/>
</dbReference>
<organism evidence="6 7">
    <name type="scientific">Polyangium sorediatum</name>
    <dbReference type="NCBI Taxonomy" id="889274"/>
    <lineage>
        <taxon>Bacteria</taxon>
        <taxon>Pseudomonadati</taxon>
        <taxon>Myxococcota</taxon>
        <taxon>Polyangia</taxon>
        <taxon>Polyangiales</taxon>
        <taxon>Polyangiaceae</taxon>
        <taxon>Polyangium</taxon>
    </lineage>
</organism>
<sequence>MTRPGLPPTTEEHRPPTAEQVDRGRPVLLAAFPGSAVLPMPSSGEPVGRAWLADAGIVDPKASSQHLSFSFEGGKWKVEDLGSRNFTFRNGHRLDPGAKVPIEDGTVLRIGGTLLVFREAYRGPFRPMEALGTLVGPFGLADMHAAIAAVAARRLHPVLIEGPTGTGKEAVAREVARALGRMHKYTAVNVGGIPETLFEAQLFGSERGAYSGSVEAKPGVLRAHHGGAVFLDELGELPGTSQPKLLRVLDGHGVTPLGGARELPVDVAIVAATNRDLAACVAQGTFRRDLLARFTFRIRLPSLAKRSEDLFAVTKALWERRYGTLDLGRVRVDVEAIELMMLQDWPGNVRDLDRLVASMDPGLGLKLSAVTQVLGVSASTAAPPPTVQAIEKAIADAGSKSAAAKQLGISRGYMNRRLEEKDEKKKEK</sequence>
<dbReference type="PROSITE" id="PS50045">
    <property type="entry name" value="SIGMA54_INTERACT_4"/>
    <property type="match status" value="1"/>
</dbReference>
<dbReference type="InterPro" id="IPR003593">
    <property type="entry name" value="AAA+_ATPase"/>
</dbReference>
<feature type="domain" description="Sigma-54 factor interaction" evidence="5">
    <location>
        <begin position="157"/>
        <end position="356"/>
    </location>
</feature>
<dbReference type="CDD" id="cd00009">
    <property type="entry name" value="AAA"/>
    <property type="match status" value="1"/>
</dbReference>
<dbReference type="Gene3D" id="2.60.200.20">
    <property type="match status" value="1"/>
</dbReference>
<evidence type="ECO:0000256" key="1">
    <source>
        <dbReference type="ARBA" id="ARBA00022741"/>
    </source>
</evidence>